<reference evidence="2" key="1">
    <citation type="submission" date="2023-10" db="EMBL/GenBank/DDBJ databases">
        <title>Fecal carriage and genetic characteristics of carbapenem-resistant Enterobacterales among healthy adults from four provinces of China.</title>
        <authorList>
            <person name="Li Y."/>
            <person name="Zhang R."/>
        </authorList>
    </citation>
    <scope>NUCLEOTIDE SEQUENCE</scope>
    <source>
        <strain evidence="2">HN-136</strain>
    </source>
</reference>
<gene>
    <name evidence="2" type="ORF">RYZ67_21690</name>
</gene>
<dbReference type="SMART" id="SM00953">
    <property type="entry name" value="RES"/>
    <property type="match status" value="1"/>
</dbReference>
<evidence type="ECO:0000313" key="2">
    <source>
        <dbReference type="EMBL" id="MDW2761071.1"/>
    </source>
</evidence>
<protein>
    <submittedName>
        <fullName evidence="2">RES family NAD+ phosphorylase</fullName>
    </submittedName>
</protein>
<dbReference type="Pfam" id="PF08808">
    <property type="entry name" value="RES"/>
    <property type="match status" value="1"/>
</dbReference>
<comment type="caution">
    <text evidence="2">The sequence shown here is derived from an EMBL/GenBank/DDBJ whole genome shotgun (WGS) entry which is preliminary data.</text>
</comment>
<sequence length="384" mass="43497">MFICENHIIEPNVKNHVRLQTDNNTCVFCNDVTKCLDTSSPEVRNLLKAILRYNFDEVHYNTHIGGDYFTGFLLAEDYIFNKDVQNQSVAFTDLDSEVWSMGFETDGEINIHSGHDQDGMMNMPLMSIVNSHHPFIEGLSKKLAEANYHEFENELRDIIKDYGNSFAKIIEGSSVVYRARVGTAGYKKAHEDFNREGKKIFVPYKNKEIGSVPPLKATSGRANRVGVSYLYCATDSYTAIAEVRPHPTDVVSLGEFSVSRALKVFDFSHPNLLDFIESDDALLRMIPYAKMASIYNTATPPSLEGRYSVSQLISDCIRKEGYDGIQFSSTVGKGKNLVVFNPDDMEFIEGSSTVIEIDKVQYTYEEKQVVGMNDQWEIYYSEVE</sequence>
<organism evidence="2 3">
    <name type="scientific">Citrobacter freundii</name>
    <dbReference type="NCBI Taxonomy" id="546"/>
    <lineage>
        <taxon>Bacteria</taxon>
        <taxon>Pseudomonadati</taxon>
        <taxon>Pseudomonadota</taxon>
        <taxon>Gammaproteobacteria</taxon>
        <taxon>Enterobacterales</taxon>
        <taxon>Enterobacteriaceae</taxon>
        <taxon>Citrobacter</taxon>
        <taxon>Citrobacter freundii complex</taxon>
    </lineage>
</organism>
<dbReference type="AlphaFoldDB" id="A0AAP5XYQ7"/>
<proteinExistence type="predicted"/>
<accession>A0AAP5XYQ7</accession>
<dbReference type="RefSeq" id="WP_264364061.1">
    <property type="nucleotide sequence ID" value="NZ_CP119048.1"/>
</dbReference>
<name>A0AAP5XYQ7_CITFR</name>
<dbReference type="EMBL" id="JAWPBU010000035">
    <property type="protein sequence ID" value="MDW2761071.1"/>
    <property type="molecule type" value="Genomic_DNA"/>
</dbReference>
<evidence type="ECO:0000313" key="3">
    <source>
        <dbReference type="Proteomes" id="UP001278087"/>
    </source>
</evidence>
<evidence type="ECO:0000259" key="1">
    <source>
        <dbReference type="SMART" id="SM00953"/>
    </source>
</evidence>
<dbReference type="InterPro" id="IPR014914">
    <property type="entry name" value="RES_dom"/>
</dbReference>
<dbReference type="Proteomes" id="UP001278087">
    <property type="component" value="Unassembled WGS sequence"/>
</dbReference>
<feature type="domain" description="RES" evidence="1">
    <location>
        <begin position="209"/>
        <end position="351"/>
    </location>
</feature>